<gene>
    <name evidence="1" type="ORF">K1T71_011105</name>
</gene>
<dbReference type="Proteomes" id="UP000824533">
    <property type="component" value="Linkage Group LG20"/>
</dbReference>
<comment type="caution">
    <text evidence="1">The sequence shown here is derived from an EMBL/GenBank/DDBJ whole genome shotgun (WGS) entry which is preliminary data.</text>
</comment>
<sequence>MEINQTLLEQLKTSGVGRLKMDDSRFKNDYPPPRLGVYDLDDENLCHDLIKSTCNIPGCNFTSESLLEFENHYNASHRYTCGQCKKVLPSPHLLDLHIQEKHDSFFAVMAERKPSYCCYIEECKQKFQTPEERWEHCVRDHKLPKDFKFEQKPKARKKNKDKPHKTKKTERTQKTNEKTEFENLDSMEMDSSEKKFAFNNCKQKTFKYTGHKFTKNESCSKNVNIDVIMTELKENLPE</sequence>
<evidence type="ECO:0000313" key="2">
    <source>
        <dbReference type="Proteomes" id="UP000824533"/>
    </source>
</evidence>
<protein>
    <submittedName>
        <fullName evidence="1">Uncharacterized protein</fullName>
    </submittedName>
</protein>
<accession>A0ACC1CNE3</accession>
<organism evidence="1 2">
    <name type="scientific">Dendrolimus kikuchii</name>
    <dbReference type="NCBI Taxonomy" id="765133"/>
    <lineage>
        <taxon>Eukaryota</taxon>
        <taxon>Metazoa</taxon>
        <taxon>Ecdysozoa</taxon>
        <taxon>Arthropoda</taxon>
        <taxon>Hexapoda</taxon>
        <taxon>Insecta</taxon>
        <taxon>Pterygota</taxon>
        <taxon>Neoptera</taxon>
        <taxon>Endopterygota</taxon>
        <taxon>Lepidoptera</taxon>
        <taxon>Glossata</taxon>
        <taxon>Ditrysia</taxon>
        <taxon>Bombycoidea</taxon>
        <taxon>Lasiocampidae</taxon>
        <taxon>Dendrolimus</taxon>
    </lineage>
</organism>
<reference evidence="1 2" key="1">
    <citation type="journal article" date="2021" name="Front. Genet.">
        <title>Chromosome-Level Genome Assembly Reveals Significant Gene Expansion in the Toll and IMD Signaling Pathways of Dendrolimus kikuchii.</title>
        <authorList>
            <person name="Zhou J."/>
            <person name="Wu P."/>
            <person name="Xiong Z."/>
            <person name="Liu N."/>
            <person name="Zhao N."/>
            <person name="Ji M."/>
            <person name="Qiu Y."/>
            <person name="Yang B."/>
        </authorList>
    </citation>
    <scope>NUCLEOTIDE SEQUENCE [LARGE SCALE GENOMIC DNA]</scope>
    <source>
        <strain evidence="1">Ann1</strain>
    </source>
</reference>
<name>A0ACC1CNE3_9NEOP</name>
<evidence type="ECO:0000313" key="1">
    <source>
        <dbReference type="EMBL" id="KAJ0172929.1"/>
    </source>
</evidence>
<proteinExistence type="predicted"/>
<keyword evidence="2" id="KW-1185">Reference proteome</keyword>
<dbReference type="EMBL" id="CM034406">
    <property type="protein sequence ID" value="KAJ0172929.1"/>
    <property type="molecule type" value="Genomic_DNA"/>
</dbReference>